<evidence type="ECO:0000313" key="1">
    <source>
        <dbReference type="Proteomes" id="UP000887576"/>
    </source>
</evidence>
<dbReference type="WBParaSite" id="JU765_v2.g2342.t1">
    <property type="protein sequence ID" value="JU765_v2.g2342.t1"/>
    <property type="gene ID" value="JU765_v2.g2342"/>
</dbReference>
<evidence type="ECO:0000313" key="2">
    <source>
        <dbReference type="WBParaSite" id="JU765_v2.g2342.t1"/>
    </source>
</evidence>
<proteinExistence type="predicted"/>
<name>A0AC34R0S0_9BILA</name>
<dbReference type="Proteomes" id="UP000887576">
    <property type="component" value="Unplaced"/>
</dbReference>
<accession>A0AC34R0S0</accession>
<organism evidence="1 2">
    <name type="scientific">Panagrolaimus sp. JU765</name>
    <dbReference type="NCBI Taxonomy" id="591449"/>
    <lineage>
        <taxon>Eukaryota</taxon>
        <taxon>Metazoa</taxon>
        <taxon>Ecdysozoa</taxon>
        <taxon>Nematoda</taxon>
        <taxon>Chromadorea</taxon>
        <taxon>Rhabditida</taxon>
        <taxon>Tylenchina</taxon>
        <taxon>Panagrolaimomorpha</taxon>
        <taxon>Panagrolaimoidea</taxon>
        <taxon>Panagrolaimidae</taxon>
        <taxon>Panagrolaimus</taxon>
    </lineage>
</organism>
<reference evidence="2" key="1">
    <citation type="submission" date="2022-11" db="UniProtKB">
        <authorList>
            <consortium name="WormBaseParasite"/>
        </authorList>
    </citation>
    <scope>IDENTIFICATION</scope>
</reference>
<protein>
    <submittedName>
        <fullName evidence="2">Uncharacterized protein</fullName>
    </submittedName>
</protein>
<sequence length="183" mass="19851">MVCLYNERNEQLFGSNEPLVSITVFANGTAIFNPGEKIMNLKTIIQFFDIGNSTLASGFTLTGTNIADFLEIHFKPGNIGFDKNLDPKQPVADAFVGSIGFYAVAVVAALIVLGLIGGLIGCHEFKKGKMEKAKLLVDDKKTPNDDGKKAANVQNIEKKKANDEKNLMVLKDCESVDLEGLIL</sequence>